<protein>
    <submittedName>
        <fullName evidence="6">KH domain-containing, RNA-binding, signal transduction-associated protein 1-like</fullName>
    </submittedName>
</protein>
<dbReference type="PANTHER" id="PTHR11208:SF125">
    <property type="entry name" value="KH DOMAIN-CONTAINING RNA-BINDING PROTEIN QKI"/>
    <property type="match status" value="1"/>
</dbReference>
<name>A0A6P7U4J3_9MOLL</name>
<evidence type="ECO:0000256" key="3">
    <source>
        <dbReference type="SAM" id="Phobius"/>
    </source>
</evidence>
<keyword evidence="2" id="KW-0175">Coiled coil</keyword>
<keyword evidence="3" id="KW-1133">Transmembrane helix</keyword>
<keyword evidence="3" id="KW-0812">Transmembrane</keyword>
<dbReference type="InterPro" id="IPR045071">
    <property type="entry name" value="BBP-like"/>
</dbReference>
<dbReference type="InterPro" id="IPR004087">
    <property type="entry name" value="KH_dom"/>
</dbReference>
<dbReference type="GO" id="GO:0003729">
    <property type="term" value="F:mRNA binding"/>
    <property type="evidence" value="ECO:0007669"/>
    <property type="project" value="TreeGrafter"/>
</dbReference>
<keyword evidence="5" id="KW-1185">Reference proteome</keyword>
<evidence type="ECO:0000256" key="1">
    <source>
        <dbReference type="ARBA" id="ARBA00022884"/>
    </source>
</evidence>
<evidence type="ECO:0000259" key="4">
    <source>
        <dbReference type="SMART" id="SM00322"/>
    </source>
</evidence>
<dbReference type="SMART" id="SM00322">
    <property type="entry name" value="KH"/>
    <property type="match status" value="1"/>
</dbReference>
<dbReference type="KEGG" id="osn:115230396"/>
<reference evidence="6" key="1">
    <citation type="submission" date="2025-08" db="UniProtKB">
        <authorList>
            <consortium name="RefSeq"/>
        </authorList>
    </citation>
    <scope>IDENTIFICATION</scope>
</reference>
<dbReference type="Pfam" id="PF22675">
    <property type="entry name" value="KH-I_KHDC4-BBP"/>
    <property type="match status" value="1"/>
</dbReference>
<dbReference type="Proteomes" id="UP000515154">
    <property type="component" value="Unplaced"/>
</dbReference>
<evidence type="ECO:0000313" key="6">
    <source>
        <dbReference type="RefSeq" id="XP_029656457.1"/>
    </source>
</evidence>
<feature type="coiled-coil region" evidence="2">
    <location>
        <begin position="149"/>
        <end position="176"/>
    </location>
</feature>
<keyword evidence="3" id="KW-0472">Membrane</keyword>
<dbReference type="Gene3D" id="3.30.1370.10">
    <property type="entry name" value="K Homology domain, type 1"/>
    <property type="match status" value="1"/>
</dbReference>
<dbReference type="RefSeq" id="XP_029656457.1">
    <property type="nucleotide sequence ID" value="XM_029800597.1"/>
</dbReference>
<dbReference type="InterPro" id="IPR036612">
    <property type="entry name" value="KH_dom_type_1_sf"/>
</dbReference>
<dbReference type="AlphaFoldDB" id="A0A6P7U4J3"/>
<dbReference type="PANTHER" id="PTHR11208">
    <property type="entry name" value="RNA-BINDING PROTEIN RELATED"/>
    <property type="match status" value="1"/>
</dbReference>
<dbReference type="InterPro" id="IPR055256">
    <property type="entry name" value="KH_1_KHDC4/BBP-like"/>
</dbReference>
<evidence type="ECO:0000313" key="5">
    <source>
        <dbReference type="Proteomes" id="UP000515154"/>
    </source>
</evidence>
<sequence>MESVRKGILKKYLDPKIAKKVAENISKALMMFAMFVSTTFLVFNSDNSPYFYHPLSALSGHVEKVSMRAYLKIYKSKYCIPSTLGATASDFNFVGRILGPRGMTAKQIEYNTGCKIMIRGRGSMRDKTKEEQNRGKPNWEHLNEELHVLITVEDILEKAEKKLKKATNEIKKLLLPSPEGQDELKKNQLIELAILNGTYRDESKNYLGVFLTYLFKDAPIPTIRQILQFIQSLRSLRCPQYLVYFDPYSLVSNNGPEESVQKSDANN</sequence>
<dbReference type="SUPFAM" id="SSF54791">
    <property type="entry name" value="Eukaryotic type KH-domain (KH-domain type I)"/>
    <property type="match status" value="1"/>
</dbReference>
<accession>A0A6P7U4J3</accession>
<organism evidence="5 6">
    <name type="scientific">Octopus sinensis</name>
    <name type="common">East Asian common octopus</name>
    <dbReference type="NCBI Taxonomy" id="2607531"/>
    <lineage>
        <taxon>Eukaryota</taxon>
        <taxon>Metazoa</taxon>
        <taxon>Spiralia</taxon>
        <taxon>Lophotrochozoa</taxon>
        <taxon>Mollusca</taxon>
        <taxon>Cephalopoda</taxon>
        <taxon>Coleoidea</taxon>
        <taxon>Octopodiformes</taxon>
        <taxon>Octopoda</taxon>
        <taxon>Incirrata</taxon>
        <taxon>Octopodidae</taxon>
        <taxon>Octopus</taxon>
    </lineage>
</organism>
<gene>
    <name evidence="6" type="primary">LOC115230396</name>
</gene>
<feature type="transmembrane region" description="Helical" evidence="3">
    <location>
        <begin position="21"/>
        <end position="43"/>
    </location>
</feature>
<dbReference type="GO" id="GO:0005634">
    <property type="term" value="C:nucleus"/>
    <property type="evidence" value="ECO:0007669"/>
    <property type="project" value="TreeGrafter"/>
</dbReference>
<evidence type="ECO:0000256" key="2">
    <source>
        <dbReference type="SAM" id="Coils"/>
    </source>
</evidence>
<proteinExistence type="predicted"/>
<feature type="domain" description="K Homology" evidence="4">
    <location>
        <begin position="72"/>
        <end position="171"/>
    </location>
</feature>
<dbReference type="GO" id="GO:0048024">
    <property type="term" value="P:regulation of mRNA splicing, via spliceosome"/>
    <property type="evidence" value="ECO:0007669"/>
    <property type="project" value="TreeGrafter"/>
</dbReference>
<keyword evidence="1" id="KW-0694">RNA-binding</keyword>